<evidence type="ECO:0000313" key="15">
    <source>
        <dbReference type="Proteomes" id="UP001157974"/>
    </source>
</evidence>
<dbReference type="EMBL" id="JAMWBK010000001">
    <property type="protein sequence ID" value="KAJ8909155.1"/>
    <property type="molecule type" value="Genomic_DNA"/>
</dbReference>
<dbReference type="FunFam" id="3.90.740.10:FF:000001">
    <property type="entry name" value="Leucine--tRNA ligase, cytoplasmic"/>
    <property type="match status" value="1"/>
</dbReference>
<comment type="similarity">
    <text evidence="1 9">Belongs to the class-I aminoacyl-tRNA synthetase family.</text>
</comment>
<evidence type="ECO:0000256" key="1">
    <source>
        <dbReference type="ARBA" id="ARBA00005594"/>
    </source>
</evidence>
<feature type="domain" description="Methionyl/Valyl/Leucyl/Isoleucyl-tRNA synthetase anticodon-binding" evidence="11">
    <location>
        <begin position="781"/>
        <end position="912"/>
    </location>
</feature>
<dbReference type="InterPro" id="IPR002300">
    <property type="entry name" value="aa-tRNA-synth_Ia"/>
</dbReference>
<dbReference type="InterPro" id="IPR004493">
    <property type="entry name" value="Leu-tRNA-synth_Ia_arc/euk"/>
</dbReference>
<keyword evidence="4 9" id="KW-0547">Nucleotide-binding</keyword>
<dbReference type="InterPro" id="IPR014729">
    <property type="entry name" value="Rossmann-like_a/b/a_fold"/>
</dbReference>
<dbReference type="GO" id="GO:0004823">
    <property type="term" value="F:leucine-tRNA ligase activity"/>
    <property type="evidence" value="ECO:0007669"/>
    <property type="project" value="UniProtKB-EC"/>
</dbReference>
<dbReference type="Gene3D" id="1.10.730.10">
    <property type="entry name" value="Isoleucyl-tRNA Synthetase, Domain 1"/>
    <property type="match status" value="1"/>
</dbReference>
<evidence type="ECO:0000313" key="14">
    <source>
        <dbReference type="EMBL" id="KAJ8909155.1"/>
    </source>
</evidence>
<dbReference type="Pfam" id="PF24810">
    <property type="entry name" value="RBD_LARS1"/>
    <property type="match status" value="1"/>
</dbReference>
<evidence type="ECO:0000256" key="2">
    <source>
        <dbReference type="ARBA" id="ARBA00013164"/>
    </source>
</evidence>
<dbReference type="Gene3D" id="3.90.740.10">
    <property type="entry name" value="Valyl/Leucyl/Isoleucyl-tRNA synthetase, editing domain"/>
    <property type="match status" value="1"/>
</dbReference>
<dbReference type="GO" id="GO:0005524">
    <property type="term" value="F:ATP binding"/>
    <property type="evidence" value="ECO:0007669"/>
    <property type="project" value="UniProtKB-KW"/>
</dbReference>
<keyword evidence="7 9" id="KW-0030">Aminoacyl-tRNA synthetase</keyword>
<evidence type="ECO:0000259" key="10">
    <source>
        <dbReference type="Pfam" id="PF00133"/>
    </source>
</evidence>
<evidence type="ECO:0000256" key="8">
    <source>
        <dbReference type="ARBA" id="ARBA00030520"/>
    </source>
</evidence>
<comment type="caution">
    <text evidence="14">The sequence shown here is derived from an EMBL/GenBank/DDBJ whole genome shotgun (WGS) entry which is preliminary data.</text>
</comment>
<evidence type="ECO:0000256" key="7">
    <source>
        <dbReference type="ARBA" id="ARBA00023146"/>
    </source>
</evidence>
<dbReference type="InterPro" id="IPR013155">
    <property type="entry name" value="M/V/L/I-tRNA-synth_anticd-bd"/>
</dbReference>
<evidence type="ECO:0000256" key="6">
    <source>
        <dbReference type="ARBA" id="ARBA00022917"/>
    </source>
</evidence>
<dbReference type="PANTHER" id="PTHR45794">
    <property type="entry name" value="LEUCYL-TRNA SYNTHETASE"/>
    <property type="match status" value="1"/>
</dbReference>
<dbReference type="InterPro" id="IPR009008">
    <property type="entry name" value="Val/Leu/Ile-tRNA-synth_edit"/>
</dbReference>
<evidence type="ECO:0000256" key="4">
    <source>
        <dbReference type="ARBA" id="ARBA00022741"/>
    </source>
</evidence>
<dbReference type="PANTHER" id="PTHR45794:SF1">
    <property type="entry name" value="LEUCINE--TRNA LIGASE, CYTOPLASMIC"/>
    <property type="match status" value="1"/>
</dbReference>
<evidence type="ECO:0000256" key="3">
    <source>
        <dbReference type="ARBA" id="ARBA00022598"/>
    </source>
</evidence>
<dbReference type="Pfam" id="PF09334">
    <property type="entry name" value="tRNA-synt_1g"/>
    <property type="match status" value="1"/>
</dbReference>
<keyword evidence="5 9" id="KW-0067">ATP-binding</keyword>
<proteinExistence type="inferred from homology"/>
<name>A0AAV8V2S9_9RHOD</name>
<dbReference type="NCBIfam" id="TIGR00395">
    <property type="entry name" value="leuS_arch"/>
    <property type="match status" value="1"/>
</dbReference>
<dbReference type="EC" id="6.1.1.4" evidence="2"/>
<evidence type="ECO:0000259" key="12">
    <source>
        <dbReference type="Pfam" id="PF09334"/>
    </source>
</evidence>
<dbReference type="Proteomes" id="UP001157974">
    <property type="component" value="Unassembled WGS sequence"/>
</dbReference>
<gene>
    <name evidence="14" type="ORF">NDN08_005849</name>
</gene>
<dbReference type="InterPro" id="IPR055416">
    <property type="entry name" value="RBD_LARS1"/>
</dbReference>
<feature type="domain" description="Leucine--tRNA ligase RagD-binding" evidence="13">
    <location>
        <begin position="930"/>
        <end position="1000"/>
    </location>
</feature>
<evidence type="ECO:0000259" key="11">
    <source>
        <dbReference type="Pfam" id="PF08264"/>
    </source>
</evidence>
<keyword evidence="15" id="KW-1185">Reference proteome</keyword>
<protein>
    <recommendedName>
        <fullName evidence="2">leucine--tRNA ligase</fullName>
        <ecNumber evidence="2">6.1.1.4</ecNumber>
    </recommendedName>
    <alternativeName>
        <fullName evidence="8">Leucyl-tRNA synthetase</fullName>
    </alternativeName>
</protein>
<evidence type="ECO:0000256" key="9">
    <source>
        <dbReference type="RuleBase" id="RU363039"/>
    </source>
</evidence>
<dbReference type="NCBIfam" id="NF008957">
    <property type="entry name" value="PRK12300.1"/>
    <property type="match status" value="1"/>
</dbReference>
<dbReference type="Pfam" id="PF08264">
    <property type="entry name" value="Anticodon_1"/>
    <property type="match status" value="1"/>
</dbReference>
<dbReference type="SUPFAM" id="SSF47323">
    <property type="entry name" value="Anticodon-binding domain of a subclass of class I aminoacyl-tRNA synthetases"/>
    <property type="match status" value="1"/>
</dbReference>
<accession>A0AAV8V2S9</accession>
<sequence length="1058" mass="118817">MSTSFARRDQLLDIQRRAQSLWESLKVFELDAPVGDAAAVPKFICSFPYPYMNGFLHVGHAFTFSKTEFATGYERLKGKNALFPFGFHCTGMPIQACANKLKAELEQYGNPPNFPVEEESSEHTAMKSKVAAKTGKAKRQWDILVQSGISESEIHKFASALEWLRFFPTEGLKDVTAFGAKVDWRRSFITTSVNPFYDSFIRWQFNLLKSIEKVKFGHRYTVWSPLDGQACADHDRASGEGVGPQEYTLIKMKVKEPFPEVLSPLAGKEVFLAAATLRPETMYGQTNCWILPDGDYGAYELKNGDVFVMTDRAARNMAFQEFFPEFGKYSALLTVKGKDLIGLPLKAPNAIHDPIYVLPLTTVSTTKGTGVVTSVPSDAPDDYRGLQDLKEKEKLRNDFDLKEEWVVPFDPVPIIEIADLGNLAAVKACEIYKVKSQKDKEGLAKAKEEVYKKGFYGGTMIIGEFSGQSVEYAKNRIKTQMVESGDAVVYNETEKVVISRTGDECVVALTDQWYLDYGEAEWRALAEECLESMETYAPETRHGFEGTLKWLHEWACTRTFGLGTKLPWDPQWVIESLSDSTIYMAYYTVAHLLQGADNLEGSRPGPLNIQPAELTDPVWSYILLGKELTEQQLSASGIAKDSMEKLRNEFTYWYPLDLRVSGKDLVPNHLTFWIYNHVAIFPREMWPKAVRANGHILINAEKMSKQTGNFITLRDAIEQYSADAVRLTLADAGDTVEDANFSTKTVSDTAILKLTTLLALANEGLAVLESMRTGPLELFADRAFASQLNDAVERADAAYGQMMYRDALKVCFFELQYALGSYRVAVGADKTQASLSKMHKDLFTRFLEAQAIMLSPICPHTCEHIYGMMHPGETIMNANWPASEPVDEGLLEGAKYLDDVMHRLRVSKQNQKGSKRETDKPNAVRMYICEDLPEWQKISMSVLRENFDAESRTFPNDLAKRVTAAMPAELKKKMKKIMPFVGMVRDAAKEQGEPALDRTLRYDEKEVLTENMELIREQLGLVQLNIRSSTDTGAEDATLAGDALPGRPTFAFHVTESS</sequence>
<dbReference type="SUPFAM" id="SSF50677">
    <property type="entry name" value="ValRS/IleRS/LeuRS editing domain"/>
    <property type="match status" value="1"/>
</dbReference>
<dbReference type="Gene3D" id="3.40.50.620">
    <property type="entry name" value="HUPs"/>
    <property type="match status" value="1"/>
</dbReference>
<dbReference type="GO" id="GO:0002161">
    <property type="term" value="F:aminoacyl-tRNA deacylase activity"/>
    <property type="evidence" value="ECO:0007669"/>
    <property type="project" value="InterPro"/>
</dbReference>
<evidence type="ECO:0000256" key="5">
    <source>
        <dbReference type="ARBA" id="ARBA00022840"/>
    </source>
</evidence>
<feature type="domain" description="Methionyl/Leucyl tRNA synthetase" evidence="12">
    <location>
        <begin position="658"/>
        <end position="748"/>
    </location>
</feature>
<keyword evidence="3 9" id="KW-0436">Ligase</keyword>
<dbReference type="GO" id="GO:0006429">
    <property type="term" value="P:leucyl-tRNA aminoacylation"/>
    <property type="evidence" value="ECO:0007669"/>
    <property type="project" value="InterPro"/>
</dbReference>
<dbReference type="Pfam" id="PF00133">
    <property type="entry name" value="tRNA-synt_1"/>
    <property type="match status" value="1"/>
</dbReference>
<reference evidence="14 15" key="1">
    <citation type="journal article" date="2023" name="Nat. Commun.">
        <title>Origin of minicircular mitochondrial genomes in red algae.</title>
        <authorList>
            <person name="Lee Y."/>
            <person name="Cho C.H."/>
            <person name="Lee Y.M."/>
            <person name="Park S.I."/>
            <person name="Yang J.H."/>
            <person name="West J.A."/>
            <person name="Bhattacharya D."/>
            <person name="Yoon H.S."/>
        </authorList>
    </citation>
    <scope>NUCLEOTIDE SEQUENCE [LARGE SCALE GENOMIC DNA]</scope>
    <source>
        <strain evidence="14 15">CCMP1338</strain>
        <tissue evidence="14">Whole cell</tissue>
    </source>
</reference>
<dbReference type="InterPro" id="IPR015413">
    <property type="entry name" value="Methionyl/Leucyl_tRNA_Synth"/>
</dbReference>
<feature type="domain" description="Aminoacyl-tRNA synthetase class Ia" evidence="10">
    <location>
        <begin position="19"/>
        <end position="100"/>
    </location>
</feature>
<dbReference type="InterPro" id="IPR009080">
    <property type="entry name" value="tRNAsynth_Ia_anticodon-bd"/>
</dbReference>
<dbReference type="SUPFAM" id="SSF52374">
    <property type="entry name" value="Nucleotidylyl transferase"/>
    <property type="match status" value="1"/>
</dbReference>
<keyword evidence="6 9" id="KW-0648">Protein biosynthesis</keyword>
<organism evidence="14 15">
    <name type="scientific">Rhodosorus marinus</name>
    <dbReference type="NCBI Taxonomy" id="101924"/>
    <lineage>
        <taxon>Eukaryota</taxon>
        <taxon>Rhodophyta</taxon>
        <taxon>Stylonematophyceae</taxon>
        <taxon>Stylonematales</taxon>
        <taxon>Stylonemataceae</taxon>
        <taxon>Rhodosorus</taxon>
    </lineage>
</organism>
<dbReference type="AlphaFoldDB" id="A0AAV8V2S9"/>
<evidence type="ECO:0000259" key="13">
    <source>
        <dbReference type="Pfam" id="PF24810"/>
    </source>
</evidence>